<evidence type="ECO:0000259" key="3">
    <source>
        <dbReference type="Pfam" id="PF00675"/>
    </source>
</evidence>
<dbReference type="PANTHER" id="PTHR11851">
    <property type="entry name" value="METALLOPROTEASE"/>
    <property type="match status" value="1"/>
</dbReference>
<gene>
    <name evidence="5" type="ORF">QX51_12735</name>
</gene>
<comment type="similarity">
    <text evidence="1 2">Belongs to the peptidase M16 family.</text>
</comment>
<dbReference type="MEROPS" id="M16.A15"/>
<name>A0A0B3WQ63_9FIRM</name>
<dbReference type="Gene3D" id="3.30.830.10">
    <property type="entry name" value="Metalloenzyme, LuxS/M16 peptidase-like"/>
    <property type="match status" value="2"/>
</dbReference>
<dbReference type="GO" id="GO:0004222">
    <property type="term" value="F:metalloendopeptidase activity"/>
    <property type="evidence" value="ECO:0007669"/>
    <property type="project" value="InterPro"/>
</dbReference>
<dbReference type="PROSITE" id="PS00143">
    <property type="entry name" value="INSULINASE"/>
    <property type="match status" value="1"/>
</dbReference>
<evidence type="ECO:0000259" key="4">
    <source>
        <dbReference type="Pfam" id="PF05193"/>
    </source>
</evidence>
<organism evidence="5 6">
    <name type="scientific">Terrisporobacter othiniensis</name>
    <dbReference type="NCBI Taxonomy" id="1577792"/>
    <lineage>
        <taxon>Bacteria</taxon>
        <taxon>Bacillati</taxon>
        <taxon>Bacillota</taxon>
        <taxon>Clostridia</taxon>
        <taxon>Peptostreptococcales</taxon>
        <taxon>Peptostreptococcaceae</taxon>
        <taxon>Terrisporobacter</taxon>
    </lineage>
</organism>
<proteinExistence type="inferred from homology"/>
<protein>
    <submittedName>
        <fullName evidence="5">Zinc protease</fullName>
    </submittedName>
</protein>
<dbReference type="GO" id="GO:0006508">
    <property type="term" value="P:proteolysis"/>
    <property type="evidence" value="ECO:0007669"/>
    <property type="project" value="UniProtKB-KW"/>
</dbReference>
<evidence type="ECO:0000256" key="1">
    <source>
        <dbReference type="ARBA" id="ARBA00007261"/>
    </source>
</evidence>
<dbReference type="Pfam" id="PF00675">
    <property type="entry name" value="Peptidase_M16"/>
    <property type="match status" value="1"/>
</dbReference>
<dbReference type="InterPro" id="IPR011249">
    <property type="entry name" value="Metalloenz_LuxS/M16"/>
</dbReference>
<dbReference type="RefSeq" id="WP_039680296.1">
    <property type="nucleotide sequence ID" value="NZ_JAWGXO010000001.1"/>
</dbReference>
<dbReference type="InterPro" id="IPR050361">
    <property type="entry name" value="MPP/UQCRC_Complex"/>
</dbReference>
<feature type="domain" description="Peptidase M16 C-terminal" evidence="4">
    <location>
        <begin position="166"/>
        <end position="340"/>
    </location>
</feature>
<keyword evidence="5" id="KW-0645">Protease</keyword>
<dbReference type="InterPro" id="IPR011765">
    <property type="entry name" value="Pept_M16_N"/>
</dbReference>
<evidence type="ECO:0000256" key="2">
    <source>
        <dbReference type="RuleBase" id="RU004447"/>
    </source>
</evidence>
<keyword evidence="6" id="KW-1185">Reference proteome</keyword>
<dbReference type="PANTHER" id="PTHR11851:SF49">
    <property type="entry name" value="MITOCHONDRIAL-PROCESSING PEPTIDASE SUBUNIT ALPHA"/>
    <property type="match status" value="1"/>
</dbReference>
<sequence>MYKCQTLKNGLTIVGEEIPYLKSVSLGIWINTGSRLETPKESGVSHFIEHMLFKGTKNRSAKDIARDIDNIGGQINAFTNKECTCYYVHLLDEHINIGIDVLSDMILNSNFNNKDIDKERAVILEELKMYEDSLDDLSYDLLVENIYPNDGLGMNILGNRETIKSLKKKDILNHYNKYYVPNNAIISICGNFNFEEVVKEIEKKFSSWEEREVNIEVEEAEFHSCFITRNKDSEQVNIAINLKAIPEENEKESYALAVVNNIFGGSTSSRLFQNIREDKGLVYSIYSSQTLYKKCGELGIFASTSEEYLKEVYNLIMKEIKNIKENYVTEEELKESKEQLKGNYILSLESISSKMLSNGESMLLNNKIKDEDEIIEHINSVNMEQVKAIINKVFNIENLGVCIVGKNVEGVQI</sequence>
<dbReference type="InterPro" id="IPR001431">
    <property type="entry name" value="Pept_M16_Zn_BS"/>
</dbReference>
<dbReference type="GO" id="GO:0046872">
    <property type="term" value="F:metal ion binding"/>
    <property type="evidence" value="ECO:0007669"/>
    <property type="project" value="InterPro"/>
</dbReference>
<evidence type="ECO:0000313" key="5">
    <source>
        <dbReference type="EMBL" id="KHS56645.1"/>
    </source>
</evidence>
<reference evidence="5 6" key="1">
    <citation type="submission" date="2014-12" db="EMBL/GenBank/DDBJ databases">
        <title>Draft genome sequence of Terrisporobacter sp. 08-306576, isolated from the blood culture of a bacteremia patient.</title>
        <authorList>
            <person name="Lund L.C."/>
            <person name="Sydenham T.V."/>
            <person name="Hogh S.V."/>
            <person name="Skov M.N."/>
            <person name="Kemp M."/>
            <person name="Justesen U.S."/>
        </authorList>
    </citation>
    <scope>NUCLEOTIDE SEQUENCE [LARGE SCALE GENOMIC DNA]</scope>
    <source>
        <strain evidence="5 6">08-306576</strain>
    </source>
</reference>
<dbReference type="FunFam" id="3.30.830.10:FF:000008">
    <property type="entry name" value="Mitochondrial-processing peptidase subunit beta"/>
    <property type="match status" value="1"/>
</dbReference>
<dbReference type="AlphaFoldDB" id="A0A0B3WQ63"/>
<evidence type="ECO:0000313" key="6">
    <source>
        <dbReference type="Proteomes" id="UP000031189"/>
    </source>
</evidence>
<dbReference type="OrthoDB" id="9811314at2"/>
<feature type="domain" description="Peptidase M16 N-terminal" evidence="3">
    <location>
        <begin position="14"/>
        <end position="158"/>
    </location>
</feature>
<dbReference type="EMBL" id="JWHR01000110">
    <property type="protein sequence ID" value="KHS56645.1"/>
    <property type="molecule type" value="Genomic_DNA"/>
</dbReference>
<accession>A0A0B3WQ63</accession>
<keyword evidence="5" id="KW-0378">Hydrolase</keyword>
<dbReference type="Pfam" id="PF05193">
    <property type="entry name" value="Peptidase_M16_C"/>
    <property type="match status" value="1"/>
</dbReference>
<dbReference type="Proteomes" id="UP000031189">
    <property type="component" value="Unassembled WGS sequence"/>
</dbReference>
<dbReference type="SUPFAM" id="SSF63411">
    <property type="entry name" value="LuxS/MPP-like metallohydrolase"/>
    <property type="match status" value="2"/>
</dbReference>
<comment type="caution">
    <text evidence="5">The sequence shown here is derived from an EMBL/GenBank/DDBJ whole genome shotgun (WGS) entry which is preliminary data.</text>
</comment>
<dbReference type="STRING" id="1577792.QX51_12735"/>
<dbReference type="InterPro" id="IPR007863">
    <property type="entry name" value="Peptidase_M16_C"/>
</dbReference>